<accession>A0A225MCD3</accession>
<keyword evidence="3" id="KW-1185">Reference proteome</keyword>
<dbReference type="CDD" id="cd13578">
    <property type="entry name" value="PBP2_Bug27"/>
    <property type="match status" value="1"/>
</dbReference>
<dbReference type="Proteomes" id="UP000214603">
    <property type="component" value="Unassembled WGS sequence"/>
</dbReference>
<dbReference type="AlphaFoldDB" id="A0A225MCD3"/>
<comment type="caution">
    <text evidence="2">The sequence shown here is derived from an EMBL/GenBank/DDBJ whole genome shotgun (WGS) entry which is preliminary data.</text>
</comment>
<sequence>MIMSSWKARLQGLLYVVAGMLVAFGAQAAYPTGPVRLIVPFAPGGGTDIVSRILGRELATELGKAIIIDNKPGANGIIGTIAGKQAASDGQTLLLAIEATVAMNPWLYKSARYTAEDFQPISLVSNQPYVVVANLSLKANTLHELVALAKSSPTHLNYATGASAAFLAGELLKSTAGINMINIPYKGSGEALSDVLAGRVEVMVASPVSVLPYIKNGKLKALAVTSGKKYSLLPKVPTVAEQGYPGFDVVGWYGLVAPKGTPSSIIDKLNAAVNKALSGPELRQRFEKVGVEPTGDSPDEFGHYMRSESQRWQGVIRQAGVQKQ</sequence>
<comment type="similarity">
    <text evidence="1">Belongs to the UPF0065 (bug) family.</text>
</comment>
<dbReference type="EMBL" id="NJIH01000007">
    <property type="protein sequence ID" value="OWT58945.1"/>
    <property type="molecule type" value="Genomic_DNA"/>
</dbReference>
<dbReference type="Gene3D" id="3.40.190.10">
    <property type="entry name" value="Periplasmic binding protein-like II"/>
    <property type="match status" value="1"/>
</dbReference>
<protein>
    <recommendedName>
        <fullName evidence="4">ABC transporter substrate-binding protein</fullName>
    </recommendedName>
</protein>
<dbReference type="InterPro" id="IPR005064">
    <property type="entry name" value="BUG"/>
</dbReference>
<evidence type="ECO:0000313" key="2">
    <source>
        <dbReference type="EMBL" id="OWT58945.1"/>
    </source>
</evidence>
<proteinExistence type="inferred from homology"/>
<dbReference type="Gene3D" id="3.40.190.150">
    <property type="entry name" value="Bordetella uptake gene, domain 1"/>
    <property type="match status" value="1"/>
</dbReference>
<dbReference type="PANTHER" id="PTHR42928">
    <property type="entry name" value="TRICARBOXYLATE-BINDING PROTEIN"/>
    <property type="match status" value="1"/>
</dbReference>
<dbReference type="InterPro" id="IPR042100">
    <property type="entry name" value="Bug_dom1"/>
</dbReference>
<dbReference type="PIRSF" id="PIRSF017082">
    <property type="entry name" value="YflP"/>
    <property type="match status" value="1"/>
</dbReference>
<organism evidence="2 3">
    <name type="scientific">Candidimonas nitroreducens</name>
    <dbReference type="NCBI Taxonomy" id="683354"/>
    <lineage>
        <taxon>Bacteria</taxon>
        <taxon>Pseudomonadati</taxon>
        <taxon>Pseudomonadota</taxon>
        <taxon>Betaproteobacteria</taxon>
        <taxon>Burkholderiales</taxon>
        <taxon>Alcaligenaceae</taxon>
        <taxon>Candidimonas</taxon>
    </lineage>
</organism>
<evidence type="ECO:0008006" key="4">
    <source>
        <dbReference type="Google" id="ProtNLM"/>
    </source>
</evidence>
<evidence type="ECO:0000313" key="3">
    <source>
        <dbReference type="Proteomes" id="UP000214603"/>
    </source>
</evidence>
<dbReference type="PANTHER" id="PTHR42928:SF5">
    <property type="entry name" value="BLR1237 PROTEIN"/>
    <property type="match status" value="1"/>
</dbReference>
<dbReference type="OrthoDB" id="8678477at2"/>
<dbReference type="RefSeq" id="WP_088603676.1">
    <property type="nucleotide sequence ID" value="NZ_NJIH01000007.1"/>
</dbReference>
<reference evidence="3" key="1">
    <citation type="submission" date="2017-06" db="EMBL/GenBank/DDBJ databases">
        <title>Herbaspirillum phytohormonus sp. nov., isolated from the root nodule of Robinia pseudoacacia in lead-zinc mine.</title>
        <authorList>
            <person name="Fan M."/>
            <person name="Lin Y."/>
        </authorList>
    </citation>
    <scope>NUCLEOTIDE SEQUENCE [LARGE SCALE GENOMIC DNA]</scope>
    <source>
        <strain evidence="3">SC-089</strain>
    </source>
</reference>
<dbReference type="SUPFAM" id="SSF53850">
    <property type="entry name" value="Periplasmic binding protein-like II"/>
    <property type="match status" value="1"/>
</dbReference>
<gene>
    <name evidence="2" type="ORF">CEY11_12145</name>
</gene>
<name>A0A225MCD3_9BURK</name>
<dbReference type="Pfam" id="PF03401">
    <property type="entry name" value="TctC"/>
    <property type="match status" value="1"/>
</dbReference>
<evidence type="ECO:0000256" key="1">
    <source>
        <dbReference type="ARBA" id="ARBA00006987"/>
    </source>
</evidence>